<dbReference type="Pfam" id="PF00085">
    <property type="entry name" value="Thioredoxin"/>
    <property type="match status" value="1"/>
</dbReference>
<feature type="domain" description="Thioredoxin" evidence="3">
    <location>
        <begin position="1"/>
        <end position="118"/>
    </location>
</feature>
<feature type="region of interest" description="Disordered" evidence="2">
    <location>
        <begin position="115"/>
        <end position="261"/>
    </location>
</feature>
<gene>
    <name evidence="4" type="ORF">P3T76_003313</name>
</gene>
<dbReference type="PROSITE" id="PS51352">
    <property type="entry name" value="THIOREDOXIN_2"/>
    <property type="match status" value="1"/>
</dbReference>
<dbReference type="InterPro" id="IPR013766">
    <property type="entry name" value="Thioredoxin_domain"/>
</dbReference>
<comment type="similarity">
    <text evidence="1">Belongs to the thioredoxin family.</text>
</comment>
<dbReference type="GO" id="GO:0045454">
    <property type="term" value="P:cell redox homeostasis"/>
    <property type="evidence" value="ECO:0007669"/>
    <property type="project" value="TreeGrafter"/>
</dbReference>
<protein>
    <submittedName>
        <fullName evidence="4">Thioredoxin F-type</fullName>
    </submittedName>
</protein>
<dbReference type="CDD" id="cd02947">
    <property type="entry name" value="TRX_family"/>
    <property type="match status" value="1"/>
</dbReference>
<dbReference type="PANTHER" id="PTHR43601:SF3">
    <property type="entry name" value="THIOREDOXIN, MITOCHONDRIAL"/>
    <property type="match status" value="1"/>
</dbReference>
<evidence type="ECO:0000256" key="1">
    <source>
        <dbReference type="ARBA" id="ARBA00008987"/>
    </source>
</evidence>
<feature type="compositionally biased region" description="Low complexity" evidence="2">
    <location>
        <begin position="139"/>
        <end position="151"/>
    </location>
</feature>
<feature type="compositionally biased region" description="Basic and acidic residues" evidence="2">
    <location>
        <begin position="152"/>
        <end position="166"/>
    </location>
</feature>
<evidence type="ECO:0000313" key="5">
    <source>
        <dbReference type="Proteomes" id="UP001259832"/>
    </source>
</evidence>
<name>A0AAD9LPI9_9STRA</name>
<dbReference type="EMBL" id="JASMQC010000005">
    <property type="protein sequence ID" value="KAK1944780.1"/>
    <property type="molecule type" value="Genomic_DNA"/>
</dbReference>
<dbReference type="Gene3D" id="3.40.30.10">
    <property type="entry name" value="Glutaredoxin"/>
    <property type="match status" value="1"/>
</dbReference>
<dbReference type="InterPro" id="IPR036249">
    <property type="entry name" value="Thioredoxin-like_sf"/>
</dbReference>
<keyword evidence="5" id="KW-1185">Reference proteome</keyword>
<dbReference type="AlphaFoldDB" id="A0AAD9LPI9"/>
<feature type="compositionally biased region" description="Basic and acidic residues" evidence="2">
    <location>
        <begin position="219"/>
        <end position="251"/>
    </location>
</feature>
<comment type="caution">
    <text evidence="4">The sequence shown here is derived from an EMBL/GenBank/DDBJ whole genome shotgun (WGS) entry which is preliminary data.</text>
</comment>
<organism evidence="4 5">
    <name type="scientific">Phytophthora citrophthora</name>
    <dbReference type="NCBI Taxonomy" id="4793"/>
    <lineage>
        <taxon>Eukaryota</taxon>
        <taxon>Sar</taxon>
        <taxon>Stramenopiles</taxon>
        <taxon>Oomycota</taxon>
        <taxon>Peronosporomycetes</taxon>
        <taxon>Peronosporales</taxon>
        <taxon>Peronosporaceae</taxon>
        <taxon>Phytophthora</taxon>
    </lineage>
</organism>
<sequence>MIVISSAEDFHAAVAAATDKPLVACFSAPWCGGCKLVAPKVATLAEELAETVSFAKVSAEELETLCEEVEVDSFPHFRVYKADKILGDYTSSKFDKVDGFIRGLVAPDTVKKIEEAPEGQAVKETEQESPEGETATASAEQETVGGETTAETTEKNPEDVPARETTEEVPVDAEVEGSKKRLEREEMESNDEPAEKKAKTEEATQEDKKVEGVDTTVADVEKAEKATKQEMEKSVGEVTPAEKDEVNKAAEADVVPDATAA</sequence>
<proteinExistence type="inferred from homology"/>
<dbReference type="SUPFAM" id="SSF52833">
    <property type="entry name" value="Thioredoxin-like"/>
    <property type="match status" value="1"/>
</dbReference>
<evidence type="ECO:0000313" key="4">
    <source>
        <dbReference type="EMBL" id="KAK1944780.1"/>
    </source>
</evidence>
<evidence type="ECO:0000256" key="2">
    <source>
        <dbReference type="SAM" id="MobiDB-lite"/>
    </source>
</evidence>
<dbReference type="Proteomes" id="UP001259832">
    <property type="component" value="Unassembled WGS sequence"/>
</dbReference>
<feature type="compositionally biased region" description="Basic and acidic residues" evidence="2">
    <location>
        <begin position="193"/>
        <end position="212"/>
    </location>
</feature>
<feature type="compositionally biased region" description="Basic and acidic residues" evidence="2">
    <location>
        <begin position="115"/>
        <end position="126"/>
    </location>
</feature>
<reference evidence="4" key="1">
    <citation type="submission" date="2023-08" db="EMBL/GenBank/DDBJ databases">
        <title>Reference Genome Resource for the Citrus Pathogen Phytophthora citrophthora.</title>
        <authorList>
            <person name="Moller H."/>
            <person name="Coetzee B."/>
            <person name="Rose L.J."/>
            <person name="Van Niekerk J.M."/>
        </authorList>
    </citation>
    <scope>NUCLEOTIDE SEQUENCE</scope>
    <source>
        <strain evidence="4">STE-U-9442</strain>
    </source>
</reference>
<evidence type="ECO:0000259" key="3">
    <source>
        <dbReference type="PROSITE" id="PS51352"/>
    </source>
</evidence>
<accession>A0AAD9LPI9</accession>
<dbReference type="PANTHER" id="PTHR43601">
    <property type="entry name" value="THIOREDOXIN, MITOCHONDRIAL"/>
    <property type="match status" value="1"/>
</dbReference>